<dbReference type="GO" id="GO:0009063">
    <property type="term" value="P:amino acid catabolic process"/>
    <property type="evidence" value="ECO:0007669"/>
    <property type="project" value="InterPro"/>
</dbReference>
<dbReference type="GO" id="GO:0016829">
    <property type="term" value="F:lyase activity"/>
    <property type="evidence" value="ECO:0007669"/>
    <property type="project" value="UniProtKB-KW"/>
</dbReference>
<reference evidence="3 4" key="1">
    <citation type="submission" date="2013-08" db="EMBL/GenBank/DDBJ databases">
        <title>The genome sequence of Skermanella stibiiresistens.</title>
        <authorList>
            <person name="Zhu W."/>
            <person name="Wang G."/>
        </authorList>
    </citation>
    <scope>NUCLEOTIDE SEQUENCE [LARGE SCALE GENOMIC DNA]</scope>
    <source>
        <strain evidence="3 4">SB22</strain>
    </source>
</reference>
<dbReference type="PANTHER" id="PTHR48080:SF2">
    <property type="entry name" value="D-GALACTONATE DEHYDRATASE"/>
    <property type="match status" value="1"/>
</dbReference>
<dbReference type="Pfam" id="PF02746">
    <property type="entry name" value="MR_MLE_N"/>
    <property type="match status" value="1"/>
</dbReference>
<dbReference type="SFLD" id="SFLDS00001">
    <property type="entry name" value="Enolase"/>
    <property type="match status" value="1"/>
</dbReference>
<comment type="caution">
    <text evidence="3">The sequence shown here is derived from an EMBL/GenBank/DDBJ whole genome shotgun (WGS) entry which is preliminary data.</text>
</comment>
<protein>
    <submittedName>
        <fullName evidence="3">2-oxo-3-deoxygalactonate 6-phosphate aldolase</fullName>
    </submittedName>
</protein>
<accession>W9HAP3</accession>
<dbReference type="PATRIC" id="fig|1385369.3.peg.2223"/>
<dbReference type="Gene3D" id="3.30.390.10">
    <property type="entry name" value="Enolase-like, N-terminal domain"/>
    <property type="match status" value="1"/>
</dbReference>
<dbReference type="SFLD" id="SFLDG00179">
    <property type="entry name" value="mandelate_racemase"/>
    <property type="match status" value="1"/>
</dbReference>
<evidence type="ECO:0000313" key="4">
    <source>
        <dbReference type="Proteomes" id="UP000019486"/>
    </source>
</evidence>
<dbReference type="PROSITE" id="PS00908">
    <property type="entry name" value="MR_MLE_1"/>
    <property type="match status" value="1"/>
</dbReference>
<dbReference type="InterPro" id="IPR013342">
    <property type="entry name" value="Mandelate_racemase_C"/>
</dbReference>
<dbReference type="InterPro" id="IPR034593">
    <property type="entry name" value="DgoD-like"/>
</dbReference>
<evidence type="ECO:0000259" key="2">
    <source>
        <dbReference type="SMART" id="SM00922"/>
    </source>
</evidence>
<dbReference type="STRING" id="1385369.N825_33900"/>
<gene>
    <name evidence="3" type="ORF">N825_33900</name>
</gene>
<keyword evidence="1" id="KW-0456">Lyase</keyword>
<dbReference type="EMBL" id="AVFL01000006">
    <property type="protein sequence ID" value="EWY40928.1"/>
    <property type="molecule type" value="Genomic_DNA"/>
</dbReference>
<dbReference type="InterPro" id="IPR029065">
    <property type="entry name" value="Enolase_C-like"/>
</dbReference>
<evidence type="ECO:0000256" key="1">
    <source>
        <dbReference type="ARBA" id="ARBA00023239"/>
    </source>
</evidence>
<proteinExistence type="predicted"/>
<dbReference type="SUPFAM" id="SSF51604">
    <property type="entry name" value="Enolase C-terminal domain-like"/>
    <property type="match status" value="1"/>
</dbReference>
<dbReference type="SMART" id="SM00922">
    <property type="entry name" value="MR_MLE"/>
    <property type="match status" value="1"/>
</dbReference>
<keyword evidence="4" id="KW-1185">Reference proteome</keyword>
<sequence length="416" mass="45808">MNSHETIRPETIREGEDIARRTAGTPIRITGIKTVVVNAEMRNWIFVKVLTDQPGLYGWGEASLNWKTRAVTSAVEDLEPMLLGRDPRDIEQCVRALNKFSYYKLGMVGVTAISGIEHALWDIFGKSVGLPVWRLLGGKVRDRVRVYTHLGLGDMKSVYETFDIGSLKERAAAVVEKGYDALKVVFIPYGAYTAPIPAQRHVGKMMEALRSTVGDGVDIMIDFHGRPSSVAAAMGYIRELEPYRPMFCEEPVQPGDTEGLRQISERAECPIASGERLVGLKEFLPVFTQKALHIAQPDLNHTGGLLEGKRIAAVAEAELIGIAPHNPNGPLAGVAALHFDIATPNFVIQEEMSGAVPWYDDVVRTPIHRVGSHWEVPDVVGFGVEVNETEAAKHPFKPEVMHAMSAVLEDGTIVDW</sequence>
<dbReference type="InterPro" id="IPR036849">
    <property type="entry name" value="Enolase-like_C_sf"/>
</dbReference>
<dbReference type="AlphaFoldDB" id="W9HAP3"/>
<dbReference type="InterPro" id="IPR029017">
    <property type="entry name" value="Enolase-like_N"/>
</dbReference>
<name>W9HAP3_9PROT</name>
<feature type="domain" description="Mandelate racemase/muconate lactonizing enzyme C-terminal" evidence="2">
    <location>
        <begin position="164"/>
        <end position="270"/>
    </location>
</feature>
<organism evidence="3 4">
    <name type="scientific">Skermanella stibiiresistens SB22</name>
    <dbReference type="NCBI Taxonomy" id="1385369"/>
    <lineage>
        <taxon>Bacteria</taxon>
        <taxon>Pseudomonadati</taxon>
        <taxon>Pseudomonadota</taxon>
        <taxon>Alphaproteobacteria</taxon>
        <taxon>Rhodospirillales</taxon>
        <taxon>Azospirillaceae</taxon>
        <taxon>Skermanella</taxon>
    </lineage>
</organism>
<dbReference type="RefSeq" id="WP_198038271.1">
    <property type="nucleotide sequence ID" value="NZ_AVFL01000006.1"/>
</dbReference>
<dbReference type="Gene3D" id="3.20.20.120">
    <property type="entry name" value="Enolase-like C-terminal domain"/>
    <property type="match status" value="1"/>
</dbReference>
<dbReference type="PANTHER" id="PTHR48080">
    <property type="entry name" value="D-GALACTONATE DEHYDRATASE-RELATED"/>
    <property type="match status" value="1"/>
</dbReference>
<dbReference type="SUPFAM" id="SSF54826">
    <property type="entry name" value="Enolase N-terminal domain-like"/>
    <property type="match status" value="1"/>
</dbReference>
<dbReference type="InterPro" id="IPR013341">
    <property type="entry name" value="Mandelate_racemase_N_dom"/>
</dbReference>
<dbReference type="Proteomes" id="UP000019486">
    <property type="component" value="Unassembled WGS sequence"/>
</dbReference>
<dbReference type="Pfam" id="PF13378">
    <property type="entry name" value="MR_MLE_C"/>
    <property type="match status" value="1"/>
</dbReference>
<dbReference type="InterPro" id="IPR018110">
    <property type="entry name" value="Mandel_Rmase/mucon_lact_enz_CS"/>
</dbReference>
<evidence type="ECO:0000313" key="3">
    <source>
        <dbReference type="EMBL" id="EWY40928.1"/>
    </source>
</evidence>
<dbReference type="GO" id="GO:0000287">
    <property type="term" value="F:magnesium ion binding"/>
    <property type="evidence" value="ECO:0007669"/>
    <property type="project" value="UniProtKB-ARBA"/>
</dbReference>